<name>A0A1I2JQU6_9BACI</name>
<dbReference type="RefSeq" id="WP_089749342.1">
    <property type="nucleotide sequence ID" value="NZ_FOOG01000001.1"/>
</dbReference>
<dbReference type="AlphaFoldDB" id="A0A1I2JQU6"/>
<dbReference type="SUPFAM" id="SSF69572">
    <property type="entry name" value="Activating enzymes of the ubiquitin-like proteins"/>
    <property type="match status" value="1"/>
</dbReference>
<keyword evidence="4" id="KW-1185">Reference proteome</keyword>
<dbReference type="GO" id="GO:0008146">
    <property type="term" value="F:sulfotransferase activity"/>
    <property type="evidence" value="ECO:0007669"/>
    <property type="project" value="TreeGrafter"/>
</dbReference>
<dbReference type="Gene3D" id="3.40.50.720">
    <property type="entry name" value="NAD(P)-binding Rossmann-like Domain"/>
    <property type="match status" value="1"/>
</dbReference>
<dbReference type="CDD" id="cd00757">
    <property type="entry name" value="ThiF_MoeB_HesA_family"/>
    <property type="match status" value="1"/>
</dbReference>
<dbReference type="NCBIfam" id="NF009123">
    <property type="entry name" value="PRK12475.1"/>
    <property type="match status" value="1"/>
</dbReference>
<evidence type="ECO:0000313" key="3">
    <source>
        <dbReference type="EMBL" id="SFF55126.1"/>
    </source>
</evidence>
<evidence type="ECO:0000256" key="1">
    <source>
        <dbReference type="ARBA" id="ARBA00009919"/>
    </source>
</evidence>
<dbReference type="GO" id="GO:0005829">
    <property type="term" value="C:cytosol"/>
    <property type="evidence" value="ECO:0007669"/>
    <property type="project" value="TreeGrafter"/>
</dbReference>
<comment type="similarity">
    <text evidence="1">Belongs to the HesA/MoeB/ThiF family.</text>
</comment>
<dbReference type="InterPro" id="IPR035985">
    <property type="entry name" value="Ubiquitin-activating_enz"/>
</dbReference>
<organism evidence="3 4">
    <name type="scientific">Halobacillus alkaliphilus</name>
    <dbReference type="NCBI Taxonomy" id="396056"/>
    <lineage>
        <taxon>Bacteria</taxon>
        <taxon>Bacillati</taxon>
        <taxon>Bacillota</taxon>
        <taxon>Bacilli</taxon>
        <taxon>Bacillales</taxon>
        <taxon>Bacillaceae</taxon>
        <taxon>Halobacillus</taxon>
    </lineage>
</organism>
<dbReference type="GO" id="GO:0004792">
    <property type="term" value="F:thiosulfate-cyanide sulfurtransferase activity"/>
    <property type="evidence" value="ECO:0007669"/>
    <property type="project" value="TreeGrafter"/>
</dbReference>
<accession>A0A1I2JQU6</accession>
<dbReference type="PANTHER" id="PTHR10953">
    <property type="entry name" value="UBIQUITIN-ACTIVATING ENZYME E1"/>
    <property type="match status" value="1"/>
</dbReference>
<dbReference type="Proteomes" id="UP000198897">
    <property type="component" value="Unassembled WGS sequence"/>
</dbReference>
<dbReference type="PANTHER" id="PTHR10953:SF102">
    <property type="entry name" value="ADENYLYLTRANSFERASE AND SULFURTRANSFERASE MOCS3"/>
    <property type="match status" value="1"/>
</dbReference>
<dbReference type="GO" id="GO:0016779">
    <property type="term" value="F:nucleotidyltransferase activity"/>
    <property type="evidence" value="ECO:0007669"/>
    <property type="project" value="UniProtKB-KW"/>
</dbReference>
<dbReference type="InterPro" id="IPR000594">
    <property type="entry name" value="ThiF_NAD_FAD-bd"/>
</dbReference>
<reference evidence="4" key="1">
    <citation type="submission" date="2016-10" db="EMBL/GenBank/DDBJ databases">
        <authorList>
            <person name="Varghese N."/>
            <person name="Submissions S."/>
        </authorList>
    </citation>
    <scope>NUCLEOTIDE SEQUENCE [LARGE SCALE GENOMIC DNA]</scope>
    <source>
        <strain evidence="4">FP5</strain>
    </source>
</reference>
<gene>
    <name evidence="3" type="ORF">SAMN05216353_101265</name>
</gene>
<dbReference type="Pfam" id="PF00899">
    <property type="entry name" value="ThiF"/>
    <property type="match status" value="1"/>
</dbReference>
<dbReference type="FunFam" id="3.40.50.720:FF:000080">
    <property type="entry name" value="Thiazole biosynthesis adenylyltransferase ThiF"/>
    <property type="match status" value="1"/>
</dbReference>
<feature type="domain" description="THIF-type NAD/FAD binding fold" evidence="2">
    <location>
        <begin position="5"/>
        <end position="241"/>
    </location>
</feature>
<sequence>MKERYSRQILFSPIGENGQRKLSEKHVLLIGAGALGTSNAEMLARAGVGKITVVDRDYVEWSNLQRQQLFTERDAVERIPKAVAAADQLREINSEINISGKIMDVSIHEIEELVEGVDIMIDATDNFETRLLLNDASQKYQVPWVYGACTGSYGLSYTVVPGQTPCFSCLLGSVPMGGETCDTVGIISPAVQIVAAYQTTEALKLLVEDYKSLRRNLFYFDIWKNQQSTIKVEKLKKDDCPSCGQACTYPHLDPVNLSRTAVLCGRDTVQIRPANKGKRNLDELFDRLQAIEGGKVEGNSFLVNLTIEGRRLVAFQDGRVLIHDTKDISEAKTLYNRYIGG</sequence>
<evidence type="ECO:0000259" key="2">
    <source>
        <dbReference type="Pfam" id="PF00899"/>
    </source>
</evidence>
<keyword evidence="3" id="KW-0548">Nucleotidyltransferase</keyword>
<dbReference type="InterPro" id="IPR045886">
    <property type="entry name" value="ThiF/MoeB/HesA"/>
</dbReference>
<dbReference type="EMBL" id="FOOG01000001">
    <property type="protein sequence ID" value="SFF55126.1"/>
    <property type="molecule type" value="Genomic_DNA"/>
</dbReference>
<protein>
    <submittedName>
        <fullName evidence="3">Molybdopterin or thiamine biosynthesis adenylyltransferase</fullName>
    </submittedName>
</protein>
<dbReference type="OrthoDB" id="9804286at2"/>
<dbReference type="GO" id="GO:0008641">
    <property type="term" value="F:ubiquitin-like modifier activating enzyme activity"/>
    <property type="evidence" value="ECO:0007669"/>
    <property type="project" value="InterPro"/>
</dbReference>
<evidence type="ECO:0000313" key="4">
    <source>
        <dbReference type="Proteomes" id="UP000198897"/>
    </source>
</evidence>
<proteinExistence type="inferred from homology"/>
<keyword evidence="3" id="KW-0808">Transferase</keyword>